<evidence type="ECO:0000313" key="2">
    <source>
        <dbReference type="EMBL" id="BDG71338.1"/>
    </source>
</evidence>
<gene>
    <name evidence="2" type="ORF">Rmf_12670</name>
</gene>
<feature type="transmembrane region" description="Helical" evidence="1">
    <location>
        <begin position="27"/>
        <end position="51"/>
    </location>
</feature>
<reference evidence="2 3" key="1">
    <citation type="journal article" date="2016" name="Microbes Environ.">
        <title>Phylogenetically diverse aerobic anoxygenic phototrophic bacteria isolated from epilithic biofilms in Tama river, Japan.</title>
        <authorList>
            <person name="Hirose S."/>
            <person name="Matsuura K."/>
            <person name="Haruta S."/>
        </authorList>
    </citation>
    <scope>NUCLEOTIDE SEQUENCE [LARGE SCALE GENOMIC DNA]</scope>
    <source>
        <strain evidence="2 3">S08</strain>
    </source>
</reference>
<dbReference type="RefSeq" id="WP_244458616.1">
    <property type="nucleotide sequence ID" value="NZ_AP025637.1"/>
</dbReference>
<organism evidence="2 3">
    <name type="scientific">Roseomonas fluvialis</name>
    <dbReference type="NCBI Taxonomy" id="1750527"/>
    <lineage>
        <taxon>Bacteria</taxon>
        <taxon>Pseudomonadati</taxon>
        <taxon>Pseudomonadota</taxon>
        <taxon>Alphaproteobacteria</taxon>
        <taxon>Acetobacterales</taxon>
        <taxon>Roseomonadaceae</taxon>
        <taxon>Roseomonas</taxon>
    </lineage>
</organism>
<keyword evidence="1" id="KW-0472">Membrane</keyword>
<proteinExistence type="predicted"/>
<evidence type="ECO:0000313" key="3">
    <source>
        <dbReference type="Proteomes" id="UP000831327"/>
    </source>
</evidence>
<name>A0ABN6NY43_9PROT</name>
<keyword evidence="1" id="KW-0812">Transmembrane</keyword>
<accession>A0ABN6NY43</accession>
<dbReference type="Proteomes" id="UP000831327">
    <property type="component" value="Chromosome"/>
</dbReference>
<keyword evidence="1" id="KW-1133">Transmembrane helix</keyword>
<dbReference type="EMBL" id="AP025637">
    <property type="protein sequence ID" value="BDG71338.1"/>
    <property type="molecule type" value="Genomic_DNA"/>
</dbReference>
<sequence>MSDTGIVDHQRVREVYGDSNWSLDGRLAVALGVVAMLIGLGAIVTGAWIAYGNSAAVFQLPGGMPPAEGHTVSLYLVACGALTSLLGGFSIYKSQDM</sequence>
<protein>
    <submittedName>
        <fullName evidence="2">Uncharacterized protein</fullName>
    </submittedName>
</protein>
<keyword evidence="3" id="KW-1185">Reference proteome</keyword>
<feature type="transmembrane region" description="Helical" evidence="1">
    <location>
        <begin position="71"/>
        <end position="92"/>
    </location>
</feature>
<evidence type="ECO:0000256" key="1">
    <source>
        <dbReference type="SAM" id="Phobius"/>
    </source>
</evidence>